<dbReference type="GO" id="GO:0043856">
    <property type="term" value="F:anti-sigma factor antagonist activity"/>
    <property type="evidence" value="ECO:0007669"/>
    <property type="project" value="InterPro"/>
</dbReference>
<comment type="caution">
    <text evidence="3">The sequence shown here is derived from an EMBL/GenBank/DDBJ whole genome shotgun (WGS) entry which is preliminary data.</text>
</comment>
<proteinExistence type="inferred from homology"/>
<dbReference type="NCBIfam" id="TIGR00377">
    <property type="entry name" value="ant_ant_sig"/>
    <property type="match status" value="1"/>
</dbReference>
<evidence type="ECO:0000259" key="2">
    <source>
        <dbReference type="PROSITE" id="PS50801"/>
    </source>
</evidence>
<dbReference type="SUPFAM" id="SSF52091">
    <property type="entry name" value="SpoIIaa-like"/>
    <property type="match status" value="1"/>
</dbReference>
<dbReference type="AlphaFoldDB" id="A0A0F9BM14"/>
<gene>
    <name evidence="3" type="ORF">LCGC14_2510960</name>
</gene>
<reference evidence="3" key="1">
    <citation type="journal article" date="2015" name="Nature">
        <title>Complex archaea that bridge the gap between prokaryotes and eukaryotes.</title>
        <authorList>
            <person name="Spang A."/>
            <person name="Saw J.H."/>
            <person name="Jorgensen S.L."/>
            <person name="Zaremba-Niedzwiedzka K."/>
            <person name="Martijn J."/>
            <person name="Lind A.E."/>
            <person name="van Eijk R."/>
            <person name="Schleper C."/>
            <person name="Guy L."/>
            <person name="Ettema T.J."/>
        </authorList>
    </citation>
    <scope>NUCLEOTIDE SEQUENCE</scope>
</reference>
<sequence>MNLETRLISDALIITVHAARIDAAAAVQFRDAMRAATKTGPGRVVLDLRPVQFLDSSGLGAIIGTMKHLAPRRLELAALQPAVAKVFRLTRLDSVVMIHDRAEHAVPDADWPGQAHAC</sequence>
<name>A0A0F9BM14_9ZZZZ</name>
<dbReference type="CDD" id="cd07043">
    <property type="entry name" value="STAS_anti-anti-sigma_factors"/>
    <property type="match status" value="1"/>
</dbReference>
<accession>A0A0F9BM14</accession>
<evidence type="ECO:0000313" key="3">
    <source>
        <dbReference type="EMBL" id="KKL14907.1"/>
    </source>
</evidence>
<dbReference type="PANTHER" id="PTHR33495:SF2">
    <property type="entry name" value="ANTI-SIGMA FACTOR ANTAGONIST TM_1081-RELATED"/>
    <property type="match status" value="1"/>
</dbReference>
<organism evidence="3">
    <name type="scientific">marine sediment metagenome</name>
    <dbReference type="NCBI Taxonomy" id="412755"/>
    <lineage>
        <taxon>unclassified sequences</taxon>
        <taxon>metagenomes</taxon>
        <taxon>ecological metagenomes</taxon>
    </lineage>
</organism>
<dbReference type="InterPro" id="IPR003658">
    <property type="entry name" value="Anti-sigma_ant"/>
</dbReference>
<evidence type="ECO:0000256" key="1">
    <source>
        <dbReference type="ARBA" id="ARBA00009013"/>
    </source>
</evidence>
<dbReference type="PROSITE" id="PS50801">
    <property type="entry name" value="STAS"/>
    <property type="match status" value="1"/>
</dbReference>
<dbReference type="Gene3D" id="3.30.750.24">
    <property type="entry name" value="STAS domain"/>
    <property type="match status" value="1"/>
</dbReference>
<feature type="domain" description="STAS" evidence="2">
    <location>
        <begin position="21"/>
        <end position="109"/>
    </location>
</feature>
<protein>
    <recommendedName>
        <fullName evidence="2">STAS domain-containing protein</fullName>
    </recommendedName>
</protein>
<dbReference type="Pfam" id="PF01740">
    <property type="entry name" value="STAS"/>
    <property type="match status" value="1"/>
</dbReference>
<dbReference type="PANTHER" id="PTHR33495">
    <property type="entry name" value="ANTI-SIGMA FACTOR ANTAGONIST TM_1081-RELATED-RELATED"/>
    <property type="match status" value="1"/>
</dbReference>
<comment type="similarity">
    <text evidence="1">Belongs to the anti-sigma-factor antagonist family.</text>
</comment>
<dbReference type="InterPro" id="IPR002645">
    <property type="entry name" value="STAS_dom"/>
</dbReference>
<dbReference type="InterPro" id="IPR036513">
    <property type="entry name" value="STAS_dom_sf"/>
</dbReference>
<dbReference type="EMBL" id="LAZR01040271">
    <property type="protein sequence ID" value="KKL14907.1"/>
    <property type="molecule type" value="Genomic_DNA"/>
</dbReference>